<dbReference type="GO" id="GO:0032259">
    <property type="term" value="P:methylation"/>
    <property type="evidence" value="ECO:0007669"/>
    <property type="project" value="UniProtKB-KW"/>
</dbReference>
<dbReference type="Gene3D" id="3.40.50.150">
    <property type="entry name" value="Vaccinia Virus protein VP39"/>
    <property type="match status" value="1"/>
</dbReference>
<dbReference type="OrthoDB" id="9809392at2"/>
<dbReference type="EMBL" id="FMZC01000001">
    <property type="protein sequence ID" value="SDC00655.1"/>
    <property type="molecule type" value="Genomic_DNA"/>
</dbReference>
<evidence type="ECO:0000313" key="2">
    <source>
        <dbReference type="EMBL" id="SDC00655.1"/>
    </source>
</evidence>
<dbReference type="Proteomes" id="UP000198781">
    <property type="component" value="Unassembled WGS sequence"/>
</dbReference>
<keyword evidence="3" id="KW-1185">Reference proteome</keyword>
<organism evidence="2 3">
    <name type="scientific">Paracidovorax valerianellae</name>
    <dbReference type="NCBI Taxonomy" id="187868"/>
    <lineage>
        <taxon>Bacteria</taxon>
        <taxon>Pseudomonadati</taxon>
        <taxon>Pseudomonadota</taxon>
        <taxon>Betaproteobacteria</taxon>
        <taxon>Burkholderiales</taxon>
        <taxon>Comamonadaceae</taxon>
        <taxon>Paracidovorax</taxon>
    </lineage>
</organism>
<accession>A0A1G6I3K9</accession>
<dbReference type="Pfam" id="PF13649">
    <property type="entry name" value="Methyltransf_25"/>
    <property type="match status" value="1"/>
</dbReference>
<dbReference type="AlphaFoldDB" id="A0A1G6I3K9"/>
<keyword evidence="2" id="KW-0489">Methyltransferase</keyword>
<name>A0A1G6I3K9_9BURK</name>
<evidence type="ECO:0000313" key="3">
    <source>
        <dbReference type="Proteomes" id="UP000198781"/>
    </source>
</evidence>
<evidence type="ECO:0000259" key="1">
    <source>
        <dbReference type="Pfam" id="PF13649"/>
    </source>
</evidence>
<dbReference type="InterPro" id="IPR041698">
    <property type="entry name" value="Methyltransf_25"/>
</dbReference>
<keyword evidence="2" id="KW-0808">Transferase</keyword>
<sequence>MHCVDKLAEIAAGEAALELGIGTGRLGLPLAQKGVPVYGIDNSEPMLNKLRAKPGSENLSVVCGDFSGIPVEGVFGLIYTVLSFGYLLTQQEQVRCFVNARQKIKPGGAFVIQTAVPRPNIFNGSNQVDDIFDIPSEDGAELDAVMLLCSKTDVVRQLIDQRVIVLGEAGPKIFTHQRRYVWPSELDLMAQIAGFTLDGRWGGWRQEPFTAKSPTQISVYRLAES</sequence>
<dbReference type="SUPFAM" id="SSF53335">
    <property type="entry name" value="S-adenosyl-L-methionine-dependent methyltransferases"/>
    <property type="match status" value="1"/>
</dbReference>
<dbReference type="CDD" id="cd02440">
    <property type="entry name" value="AdoMet_MTases"/>
    <property type="match status" value="1"/>
</dbReference>
<dbReference type="STRING" id="187868.SAMN05192589_10152"/>
<reference evidence="2 3" key="1">
    <citation type="submission" date="2016-10" db="EMBL/GenBank/DDBJ databases">
        <authorList>
            <person name="de Groot N.N."/>
        </authorList>
    </citation>
    <scope>NUCLEOTIDE SEQUENCE [LARGE SCALE GENOMIC DNA]</scope>
    <source>
        <strain evidence="2 3">DSM 16619</strain>
    </source>
</reference>
<feature type="domain" description="Methyltransferase" evidence="1">
    <location>
        <begin position="17"/>
        <end position="108"/>
    </location>
</feature>
<protein>
    <submittedName>
        <fullName evidence="2">SAM-dependent methyltransferase</fullName>
    </submittedName>
</protein>
<dbReference type="GO" id="GO:0008168">
    <property type="term" value="F:methyltransferase activity"/>
    <property type="evidence" value="ECO:0007669"/>
    <property type="project" value="UniProtKB-KW"/>
</dbReference>
<gene>
    <name evidence="2" type="ORF">SAMN05192589_10152</name>
</gene>
<proteinExistence type="predicted"/>
<dbReference type="InterPro" id="IPR029063">
    <property type="entry name" value="SAM-dependent_MTases_sf"/>
</dbReference>